<protein>
    <submittedName>
        <fullName evidence="1">Uncharacterized protein</fullName>
    </submittedName>
</protein>
<dbReference type="InParanoid" id="A0A1B1AEM1"/>
<organism evidence="1 2">
    <name type="scientific">Candidatus Viadribacter manganicus</name>
    <dbReference type="NCBI Taxonomy" id="1759059"/>
    <lineage>
        <taxon>Bacteria</taxon>
        <taxon>Pseudomonadati</taxon>
        <taxon>Pseudomonadota</taxon>
        <taxon>Alphaproteobacteria</taxon>
        <taxon>Hyphomonadales</taxon>
        <taxon>Hyphomonadaceae</taxon>
        <taxon>Candidatus Viadribacter</taxon>
    </lineage>
</organism>
<accession>A0A1B1AEM1</accession>
<sequence length="76" mass="8990">MRRANAVRSPKRSLKTLKRVLEGRARRDFARHAAHSRLAPQRSETKWKIWNHVALPCAHNEEARRFRDALLLDIRP</sequence>
<keyword evidence="2" id="KW-1185">Reference proteome</keyword>
<proteinExistence type="predicted"/>
<dbReference type="EMBL" id="CP013244">
    <property type="protein sequence ID" value="ANP45003.1"/>
    <property type="molecule type" value="Genomic_DNA"/>
</dbReference>
<gene>
    <name evidence="1" type="ORF">ATE48_03245</name>
</gene>
<dbReference type="Proteomes" id="UP000092498">
    <property type="component" value="Chromosome"/>
</dbReference>
<name>A0A1B1AEM1_9PROT</name>
<reference evidence="1 2" key="1">
    <citation type="submission" date="2015-11" db="EMBL/GenBank/DDBJ databases">
        <title>Whole-Genome Sequence of Candidatus Oderbacter manganicum from the National Park Lower Oder Valley, Germany.</title>
        <authorList>
            <person name="Braun B."/>
            <person name="Liere K."/>
            <person name="Szewzyk U."/>
        </authorList>
    </citation>
    <scope>NUCLEOTIDE SEQUENCE [LARGE SCALE GENOMIC DNA]</scope>
    <source>
        <strain evidence="1 2">OTSz_A_272</strain>
    </source>
</reference>
<evidence type="ECO:0000313" key="1">
    <source>
        <dbReference type="EMBL" id="ANP45003.1"/>
    </source>
</evidence>
<dbReference type="KEGG" id="cbot:ATE48_03245"/>
<dbReference type="AlphaFoldDB" id="A0A1B1AEM1"/>
<evidence type="ECO:0000313" key="2">
    <source>
        <dbReference type="Proteomes" id="UP000092498"/>
    </source>
</evidence>